<dbReference type="EMBL" id="QDDR01000004">
    <property type="protein sequence ID" value="PVE47858.1"/>
    <property type="molecule type" value="Genomic_DNA"/>
</dbReference>
<keyword evidence="7" id="KW-0653">Protein transport</keyword>
<keyword evidence="3" id="KW-1003">Cell membrane</keyword>
<evidence type="ECO:0000256" key="4">
    <source>
        <dbReference type="ARBA" id="ARBA00022692"/>
    </source>
</evidence>
<dbReference type="GO" id="GO:0022857">
    <property type="term" value="F:transmembrane transporter activity"/>
    <property type="evidence" value="ECO:0007669"/>
    <property type="project" value="InterPro"/>
</dbReference>
<gene>
    <name evidence="9" type="ORF">DDE23_09220</name>
</gene>
<keyword evidence="10" id="KW-1185">Reference proteome</keyword>
<evidence type="ECO:0000313" key="10">
    <source>
        <dbReference type="Proteomes" id="UP000244810"/>
    </source>
</evidence>
<dbReference type="GO" id="GO:0005886">
    <property type="term" value="C:plasma membrane"/>
    <property type="evidence" value="ECO:0007669"/>
    <property type="project" value="UniProtKB-SubCell"/>
</dbReference>
<evidence type="ECO:0000256" key="8">
    <source>
        <dbReference type="SAM" id="Phobius"/>
    </source>
</evidence>
<dbReference type="Proteomes" id="UP000244810">
    <property type="component" value="Unassembled WGS sequence"/>
</dbReference>
<keyword evidence="5 8" id="KW-1133">Transmembrane helix</keyword>
<evidence type="ECO:0000256" key="3">
    <source>
        <dbReference type="ARBA" id="ARBA00022475"/>
    </source>
</evidence>
<keyword evidence="4 7" id="KW-0812">Transmembrane</keyword>
<evidence type="ECO:0000256" key="7">
    <source>
        <dbReference type="RuleBase" id="RU003879"/>
    </source>
</evidence>
<evidence type="ECO:0000256" key="1">
    <source>
        <dbReference type="ARBA" id="ARBA00004162"/>
    </source>
</evidence>
<protein>
    <recommendedName>
        <fullName evidence="11">Biopolymer transporter ExbD</fullName>
    </recommendedName>
</protein>
<proteinExistence type="inferred from homology"/>
<dbReference type="InterPro" id="IPR003400">
    <property type="entry name" value="ExbD"/>
</dbReference>
<organism evidence="9 10">
    <name type="scientific">Pararhodobacter aggregans</name>
    <dbReference type="NCBI Taxonomy" id="404875"/>
    <lineage>
        <taxon>Bacteria</taxon>
        <taxon>Pseudomonadati</taxon>
        <taxon>Pseudomonadota</taxon>
        <taxon>Alphaproteobacteria</taxon>
        <taxon>Rhodobacterales</taxon>
        <taxon>Paracoccaceae</taxon>
        <taxon>Pararhodobacter</taxon>
    </lineage>
</organism>
<comment type="caution">
    <text evidence="9">The sequence shown here is derived from an EMBL/GenBank/DDBJ whole genome shotgun (WGS) entry which is preliminary data.</text>
</comment>
<evidence type="ECO:0008006" key="11">
    <source>
        <dbReference type="Google" id="ProtNLM"/>
    </source>
</evidence>
<dbReference type="Pfam" id="PF02472">
    <property type="entry name" value="ExbD"/>
    <property type="match status" value="1"/>
</dbReference>
<name>A0A2T7UTE8_9RHOB</name>
<keyword evidence="6 8" id="KW-0472">Membrane</keyword>
<evidence type="ECO:0000256" key="5">
    <source>
        <dbReference type="ARBA" id="ARBA00022989"/>
    </source>
</evidence>
<reference evidence="9 10" key="1">
    <citation type="journal article" date="2011" name="Syst. Appl. Microbiol.">
        <title>Defluviimonas denitrificans gen. nov., sp. nov., and Pararhodobacter aggregans gen. nov., sp. nov., non-phototrophic Rhodobacteraceae from the biofilter of a marine aquaculture.</title>
        <authorList>
            <person name="Foesel B.U."/>
            <person name="Drake H.L."/>
            <person name="Schramm A."/>
        </authorList>
    </citation>
    <scope>NUCLEOTIDE SEQUENCE [LARGE SCALE GENOMIC DNA]</scope>
    <source>
        <strain evidence="9 10">D1-19</strain>
    </source>
</reference>
<dbReference type="AlphaFoldDB" id="A0A2T7UTE8"/>
<dbReference type="OrthoDB" id="7727005at2"/>
<feature type="transmembrane region" description="Helical" evidence="8">
    <location>
        <begin position="12"/>
        <end position="31"/>
    </location>
</feature>
<evidence type="ECO:0000256" key="6">
    <source>
        <dbReference type="ARBA" id="ARBA00023136"/>
    </source>
</evidence>
<evidence type="ECO:0000313" key="9">
    <source>
        <dbReference type="EMBL" id="PVE47858.1"/>
    </source>
</evidence>
<dbReference type="GO" id="GO:0015031">
    <property type="term" value="P:protein transport"/>
    <property type="evidence" value="ECO:0007669"/>
    <property type="project" value="UniProtKB-KW"/>
</dbReference>
<keyword evidence="7" id="KW-0813">Transport</keyword>
<accession>A0A2T7UTE8</accession>
<sequence>MASLVPPPRRAALSLTSLIDVIFLLLLFFMLTSTFTRLGELDLSPGGPGGGASDRPPVFVQLAPDSLRVNAVEAPVADLAARLAALAGEGGMVLIALSEGVEAQRLVDILATLRGAPFGIRVLP</sequence>
<comment type="subcellular location">
    <subcellularLocation>
        <location evidence="1">Cell membrane</location>
        <topology evidence="1">Single-pass membrane protein</topology>
    </subcellularLocation>
    <subcellularLocation>
        <location evidence="7">Cell membrane</location>
        <topology evidence="7">Single-pass type II membrane protein</topology>
    </subcellularLocation>
</comment>
<comment type="similarity">
    <text evidence="2 7">Belongs to the ExbD/TolR family.</text>
</comment>
<dbReference type="RefSeq" id="WP_107751232.1">
    <property type="nucleotide sequence ID" value="NZ_QBKF01000003.1"/>
</dbReference>
<evidence type="ECO:0000256" key="2">
    <source>
        <dbReference type="ARBA" id="ARBA00005811"/>
    </source>
</evidence>